<evidence type="ECO:0000313" key="3">
    <source>
        <dbReference type="Proteomes" id="UP001596328"/>
    </source>
</evidence>
<gene>
    <name evidence="2" type="ORF">ACFQE1_11805</name>
</gene>
<feature type="compositionally biased region" description="Low complexity" evidence="1">
    <location>
        <begin position="10"/>
        <end position="23"/>
    </location>
</feature>
<keyword evidence="3" id="KW-1185">Reference proteome</keyword>
<dbReference type="EMBL" id="JBHSWU010000367">
    <property type="protein sequence ID" value="MFC6725043.1"/>
    <property type="molecule type" value="Genomic_DNA"/>
</dbReference>
<evidence type="ECO:0000256" key="1">
    <source>
        <dbReference type="SAM" id="MobiDB-lite"/>
    </source>
</evidence>
<reference evidence="2 3" key="1">
    <citation type="journal article" date="2019" name="Int. J. Syst. Evol. Microbiol.">
        <title>The Global Catalogue of Microorganisms (GCM) 10K type strain sequencing project: providing services to taxonomists for standard genome sequencing and annotation.</title>
        <authorList>
            <consortium name="The Broad Institute Genomics Platform"/>
            <consortium name="The Broad Institute Genome Sequencing Center for Infectious Disease"/>
            <person name="Wu L."/>
            <person name="Ma J."/>
        </authorList>
    </citation>
    <scope>NUCLEOTIDE SEQUENCE [LARGE SCALE GENOMIC DNA]</scope>
    <source>
        <strain evidence="2 3">NBRC 111368</strain>
    </source>
</reference>
<comment type="caution">
    <text evidence="2">The sequence shown here is derived from an EMBL/GenBank/DDBJ whole genome shotgun (WGS) entry which is preliminary data.</text>
</comment>
<sequence length="96" mass="10869">MSKSGSHGRTTAADAESSSAESSTLRDDEWTVVREFVEGEEGYTQSRYEAKFVEDVSKRFVEDDVVLVKETSGIDGRDRMYHFPEDVFRRVVDGLP</sequence>
<organism evidence="2 3">
    <name type="scientific">Halobium palmae</name>
    <dbReference type="NCBI Taxonomy" id="1776492"/>
    <lineage>
        <taxon>Archaea</taxon>
        <taxon>Methanobacteriati</taxon>
        <taxon>Methanobacteriota</taxon>
        <taxon>Stenosarchaea group</taxon>
        <taxon>Halobacteria</taxon>
        <taxon>Halobacteriales</taxon>
        <taxon>Haloferacaceae</taxon>
        <taxon>Halobium</taxon>
    </lineage>
</organism>
<protein>
    <submittedName>
        <fullName evidence="2">Uncharacterized protein</fullName>
    </submittedName>
</protein>
<feature type="region of interest" description="Disordered" evidence="1">
    <location>
        <begin position="1"/>
        <end position="27"/>
    </location>
</feature>
<dbReference type="Proteomes" id="UP001596328">
    <property type="component" value="Unassembled WGS sequence"/>
</dbReference>
<name>A0ABD5S1B9_9EURY</name>
<evidence type="ECO:0000313" key="2">
    <source>
        <dbReference type="EMBL" id="MFC6725043.1"/>
    </source>
</evidence>
<dbReference type="AlphaFoldDB" id="A0ABD5S1B9"/>
<proteinExistence type="predicted"/>
<accession>A0ABD5S1B9</accession>